<keyword evidence="3" id="KW-0675">Receptor</keyword>
<dbReference type="OrthoDB" id="8835413at2"/>
<dbReference type="RefSeq" id="WP_130360647.1">
    <property type="nucleotide sequence ID" value="NZ_SGXC01000003.1"/>
</dbReference>
<evidence type="ECO:0000256" key="1">
    <source>
        <dbReference type="ARBA" id="ARBA00006987"/>
    </source>
</evidence>
<dbReference type="PANTHER" id="PTHR42928:SF5">
    <property type="entry name" value="BLR1237 PROTEIN"/>
    <property type="match status" value="1"/>
</dbReference>
<comment type="caution">
    <text evidence="3">The sequence shown here is derived from an EMBL/GenBank/DDBJ whole genome shotgun (WGS) entry which is preliminary data.</text>
</comment>
<dbReference type="Gene3D" id="3.40.190.10">
    <property type="entry name" value="Periplasmic binding protein-like II"/>
    <property type="match status" value="1"/>
</dbReference>
<evidence type="ECO:0000313" key="3">
    <source>
        <dbReference type="EMBL" id="RZS78122.1"/>
    </source>
</evidence>
<protein>
    <submittedName>
        <fullName evidence="3">Tripartite-type tricarboxylate transporter receptor subunit TctC</fullName>
    </submittedName>
</protein>
<proteinExistence type="inferred from homology"/>
<organism evidence="3 4">
    <name type="scientific">Pigmentiphaga kullae</name>
    <dbReference type="NCBI Taxonomy" id="151784"/>
    <lineage>
        <taxon>Bacteria</taxon>
        <taxon>Pseudomonadati</taxon>
        <taxon>Pseudomonadota</taxon>
        <taxon>Betaproteobacteria</taxon>
        <taxon>Burkholderiales</taxon>
        <taxon>Alcaligenaceae</taxon>
        <taxon>Pigmentiphaga</taxon>
    </lineage>
</organism>
<feature type="signal peptide" evidence="2">
    <location>
        <begin position="1"/>
        <end position="38"/>
    </location>
</feature>
<dbReference type="AlphaFoldDB" id="A0A4Q7N7S9"/>
<evidence type="ECO:0000256" key="2">
    <source>
        <dbReference type="SAM" id="SignalP"/>
    </source>
</evidence>
<dbReference type="PANTHER" id="PTHR42928">
    <property type="entry name" value="TRICARBOXYLATE-BINDING PROTEIN"/>
    <property type="match status" value="1"/>
</dbReference>
<dbReference type="Gene3D" id="3.40.190.150">
    <property type="entry name" value="Bordetella uptake gene, domain 1"/>
    <property type="match status" value="1"/>
</dbReference>
<name>A0A4Q7N7S9_9BURK</name>
<dbReference type="Proteomes" id="UP000292445">
    <property type="component" value="Unassembled WGS sequence"/>
</dbReference>
<reference evidence="3 4" key="1">
    <citation type="submission" date="2019-02" db="EMBL/GenBank/DDBJ databases">
        <title>Genomic Encyclopedia of Type Strains, Phase IV (KMG-IV): sequencing the most valuable type-strain genomes for metagenomic binning, comparative biology and taxonomic classification.</title>
        <authorList>
            <person name="Goeker M."/>
        </authorList>
    </citation>
    <scope>NUCLEOTIDE SEQUENCE [LARGE SCALE GENOMIC DNA]</scope>
    <source>
        <strain evidence="3 4">K24</strain>
    </source>
</reference>
<accession>A0A4Q7N7S9</accession>
<dbReference type="PIRSF" id="PIRSF017082">
    <property type="entry name" value="YflP"/>
    <property type="match status" value="1"/>
</dbReference>
<dbReference type="InterPro" id="IPR005064">
    <property type="entry name" value="BUG"/>
</dbReference>
<dbReference type="InterPro" id="IPR042100">
    <property type="entry name" value="Bug_dom1"/>
</dbReference>
<dbReference type="EMBL" id="SGXC01000003">
    <property type="protein sequence ID" value="RZS78122.1"/>
    <property type="molecule type" value="Genomic_DNA"/>
</dbReference>
<gene>
    <name evidence="3" type="ORF">EV675_4763</name>
</gene>
<feature type="chain" id="PRO_5020769458" evidence="2">
    <location>
        <begin position="39"/>
        <end position="336"/>
    </location>
</feature>
<dbReference type="CDD" id="cd13578">
    <property type="entry name" value="PBP2_Bug27"/>
    <property type="match status" value="1"/>
</dbReference>
<sequence>MTYPLTPRAGSAFKAFRRTLLSALLGTLAATSWQAAQAADYPTKPIKLIVPFAPGGGNDAIARTLGRRLGDALGQPVVIENRAGAGGKLGVEAGVKADPDGYTLTLISNSYSVNPSLYPIKFDPIKDITPIGMIARGPLLIAVPTTLPVNSLADLIQLAKTRKGGLTYASSGQGGISHLATELFQRTAGIEMTHVPYRGTAPALTDTVAGQTDLFFSTAGAAFPYMKSGRLKVVAETLPKRIQAEPSIPTVAEAGVPGYEVIVWYGLIAPKGLPADIQQRLNKEMNVALALPETVEQLKANGEEPAIGKPEQLMAQIQKELAVWKRVVTDAKIQVE</sequence>
<comment type="similarity">
    <text evidence="1">Belongs to the UPF0065 (bug) family.</text>
</comment>
<evidence type="ECO:0000313" key="4">
    <source>
        <dbReference type="Proteomes" id="UP000292445"/>
    </source>
</evidence>
<dbReference type="SUPFAM" id="SSF53850">
    <property type="entry name" value="Periplasmic binding protein-like II"/>
    <property type="match status" value="1"/>
</dbReference>
<dbReference type="Pfam" id="PF03401">
    <property type="entry name" value="TctC"/>
    <property type="match status" value="1"/>
</dbReference>
<keyword evidence="2" id="KW-0732">Signal</keyword>
<keyword evidence="4" id="KW-1185">Reference proteome</keyword>